<dbReference type="eggNOG" id="ENOG502QTAG">
    <property type="taxonomic scope" value="Eukaryota"/>
</dbReference>
<evidence type="ECO:0000313" key="2">
    <source>
        <dbReference type="Proteomes" id="UP000001593"/>
    </source>
</evidence>
<accession>A7RJ60</accession>
<dbReference type="PANTHER" id="PTHR31362:SF0">
    <property type="entry name" value="EXOSTOSIN DOMAIN-CONTAINING PROTEIN-RELATED"/>
    <property type="match status" value="1"/>
</dbReference>
<keyword evidence="2" id="KW-1185">Reference proteome</keyword>
<dbReference type="Pfam" id="PF03385">
    <property type="entry name" value="STELLO"/>
    <property type="match status" value="1"/>
</dbReference>
<dbReference type="InterPro" id="IPR005049">
    <property type="entry name" value="STL-like"/>
</dbReference>
<dbReference type="AlphaFoldDB" id="A7RJ60"/>
<dbReference type="PhylomeDB" id="A7RJ60"/>
<gene>
    <name evidence="1" type="ORF">NEMVEDRAFT_v1g197888</name>
</gene>
<evidence type="ECO:0000313" key="1">
    <source>
        <dbReference type="EMBL" id="EDO48521.1"/>
    </source>
</evidence>
<dbReference type="STRING" id="45351.A7RJ60"/>
<dbReference type="HOGENOM" id="CLU_049240_0_0_1"/>
<dbReference type="EMBL" id="DS469513">
    <property type="protein sequence ID" value="EDO48521.1"/>
    <property type="molecule type" value="Genomic_DNA"/>
</dbReference>
<protein>
    <recommendedName>
        <fullName evidence="3">Glycosyltransferase STELLO1</fullName>
    </recommendedName>
</protein>
<dbReference type="OMA" id="CEKWAVI"/>
<name>A7RJ60_NEMVE</name>
<dbReference type="Proteomes" id="UP000001593">
    <property type="component" value="Unassembled WGS sequence"/>
</dbReference>
<dbReference type="OrthoDB" id="408493at2759"/>
<dbReference type="InParanoid" id="A7RJ60"/>
<proteinExistence type="predicted"/>
<organism evidence="1 2">
    <name type="scientific">Nematostella vectensis</name>
    <name type="common">Starlet sea anemone</name>
    <dbReference type="NCBI Taxonomy" id="45351"/>
    <lineage>
        <taxon>Eukaryota</taxon>
        <taxon>Metazoa</taxon>
        <taxon>Cnidaria</taxon>
        <taxon>Anthozoa</taxon>
        <taxon>Hexacorallia</taxon>
        <taxon>Actiniaria</taxon>
        <taxon>Edwardsiidae</taxon>
        <taxon>Nematostella</taxon>
    </lineage>
</organism>
<sequence length="463" mass="53287">MEKNNPPLLFILKRCLFLARKEVTKPCMLALAILQIIVCVSLYELYNHHLIFVNIDPDDYAQDHGMVHVSKKLHIDWAHLDMLKSQGTLIDWEKIELLPKSLDERHDRWVVLTTVHEPTIAAKRLAGLEGWRTVVIGDEKTPPDWSHSNVIYLDLDKQKSLGYEISNHIPKNHYSRKNIGYLYAIQHGANIIYDADTNTQLLRNKLGFHLDEDPRKLLVYSTNHNIINPYPHFGQSTVWPRGYPLEMIGAPPQHTFVLCEGINPGIQQALSNGASDVDSIFKLTRNNHNTALNITFNGKSEKVAIPHGAFSVFNAQNTLYHHDVLWGLLLPVSVQSRVTDVWRSYWAQRLIWQVGRSLVFHPPNSHRSQLPHDNLRTLREEQMLYYNTGEYLESLLEWSSTKSAVFDQVLDLGIFLTRKKLWSVRDAHLLEAWLHDLIRVGYIPPSPQPKVHCSSSKDIYIPP</sequence>
<dbReference type="PANTHER" id="PTHR31362">
    <property type="entry name" value="GLYCOSYLTRANSFERASE STELLO1-RELATED"/>
    <property type="match status" value="1"/>
</dbReference>
<reference evidence="1 2" key="1">
    <citation type="journal article" date="2007" name="Science">
        <title>Sea anemone genome reveals ancestral eumetazoan gene repertoire and genomic organization.</title>
        <authorList>
            <person name="Putnam N.H."/>
            <person name="Srivastava M."/>
            <person name="Hellsten U."/>
            <person name="Dirks B."/>
            <person name="Chapman J."/>
            <person name="Salamov A."/>
            <person name="Terry A."/>
            <person name="Shapiro H."/>
            <person name="Lindquist E."/>
            <person name="Kapitonov V.V."/>
            <person name="Jurka J."/>
            <person name="Genikhovich G."/>
            <person name="Grigoriev I.V."/>
            <person name="Lucas S.M."/>
            <person name="Steele R.E."/>
            <person name="Finnerty J.R."/>
            <person name="Technau U."/>
            <person name="Martindale M.Q."/>
            <person name="Rokhsar D.S."/>
        </authorList>
    </citation>
    <scope>NUCLEOTIDE SEQUENCE [LARGE SCALE GENOMIC DNA]</scope>
    <source>
        <strain evidence="2">CH2 X CH6</strain>
    </source>
</reference>
<evidence type="ECO:0008006" key="3">
    <source>
        <dbReference type="Google" id="ProtNLM"/>
    </source>
</evidence>
<dbReference type="KEGG" id="nve:5520767"/>